<dbReference type="Pfam" id="PF14817">
    <property type="entry name" value="HAUS5"/>
    <property type="match status" value="1"/>
</dbReference>
<name>A0AAU9N2V5_9ASTR</name>
<dbReference type="GO" id="GO:0005876">
    <property type="term" value="C:spindle microtubule"/>
    <property type="evidence" value="ECO:0007669"/>
    <property type="project" value="InterPro"/>
</dbReference>
<protein>
    <submittedName>
        <fullName evidence="2">Uncharacterized protein</fullName>
    </submittedName>
</protein>
<feature type="region of interest" description="Disordered" evidence="1">
    <location>
        <begin position="362"/>
        <end position="381"/>
    </location>
</feature>
<dbReference type="PANTHER" id="PTHR34968:SF1">
    <property type="entry name" value="AUGMIN SUBUNIT 5"/>
    <property type="match status" value="1"/>
</dbReference>
<sequence length="381" mass="42025">MPSLFAPNFEDLFINTSYAYQVKSLKLEILSSIATDESISVIFQELQFHIRLHNPLFLLLPLNSQRRKENSTCLVALGTDDGEVFTINATSAELKWKSFGHHHRYAQNFSMCSRIAALSFANKGRKLCAISTDGTTCEMNSKTDDKILAASNTKIRVLTLDDGEELLKFSTDAGPVNHMFMLDDTNTIITYVFDPSAIPSICRVSAALQYPAGLEGSDAGLASVLESMEFCLKLRGSEACVLEDLAKAINLVHIRRDLVETGHALLNHAYHNLQEYERYEGGTGICDSDGIGICDSIPMLNKRSLILSQGGTRISDSNGIGICDYVGIRIYDSIPLPNQRNLIISEGGTRISDYDRIGISDSDGTKSLQNSNENQNCKRTF</sequence>
<feature type="compositionally biased region" description="Polar residues" evidence="1">
    <location>
        <begin position="365"/>
        <end position="381"/>
    </location>
</feature>
<evidence type="ECO:0000256" key="1">
    <source>
        <dbReference type="SAM" id="MobiDB-lite"/>
    </source>
</evidence>
<dbReference type="GO" id="GO:0070652">
    <property type="term" value="C:HAUS complex"/>
    <property type="evidence" value="ECO:0007669"/>
    <property type="project" value="InterPro"/>
</dbReference>
<dbReference type="InterPro" id="IPR029131">
    <property type="entry name" value="HAUS5"/>
</dbReference>
<evidence type="ECO:0000313" key="2">
    <source>
        <dbReference type="EMBL" id="CAH1433117.1"/>
    </source>
</evidence>
<organism evidence="2 3">
    <name type="scientific">Lactuca virosa</name>
    <dbReference type="NCBI Taxonomy" id="75947"/>
    <lineage>
        <taxon>Eukaryota</taxon>
        <taxon>Viridiplantae</taxon>
        <taxon>Streptophyta</taxon>
        <taxon>Embryophyta</taxon>
        <taxon>Tracheophyta</taxon>
        <taxon>Spermatophyta</taxon>
        <taxon>Magnoliopsida</taxon>
        <taxon>eudicotyledons</taxon>
        <taxon>Gunneridae</taxon>
        <taxon>Pentapetalae</taxon>
        <taxon>asterids</taxon>
        <taxon>campanulids</taxon>
        <taxon>Asterales</taxon>
        <taxon>Asteraceae</taxon>
        <taxon>Cichorioideae</taxon>
        <taxon>Cichorieae</taxon>
        <taxon>Lactucinae</taxon>
        <taxon>Lactuca</taxon>
    </lineage>
</organism>
<dbReference type="AlphaFoldDB" id="A0AAU9N2V5"/>
<dbReference type="SUPFAM" id="SSF50998">
    <property type="entry name" value="Quinoprotein alcohol dehydrogenase-like"/>
    <property type="match status" value="1"/>
</dbReference>
<comment type="caution">
    <text evidence="2">The sequence shown here is derived from an EMBL/GenBank/DDBJ whole genome shotgun (WGS) entry which is preliminary data.</text>
</comment>
<dbReference type="InterPro" id="IPR044706">
    <property type="entry name" value="AUG5_plant"/>
</dbReference>
<dbReference type="InterPro" id="IPR011047">
    <property type="entry name" value="Quinoprotein_ADH-like_sf"/>
</dbReference>
<dbReference type="PANTHER" id="PTHR34968">
    <property type="entry name" value="AUGMIN SUBUNIT 5"/>
    <property type="match status" value="1"/>
</dbReference>
<reference evidence="2 3" key="1">
    <citation type="submission" date="2022-01" db="EMBL/GenBank/DDBJ databases">
        <authorList>
            <person name="Xiong W."/>
            <person name="Schranz E."/>
        </authorList>
    </citation>
    <scope>NUCLEOTIDE SEQUENCE [LARGE SCALE GENOMIC DNA]</scope>
</reference>
<dbReference type="EMBL" id="CAKMRJ010003334">
    <property type="protein sequence ID" value="CAH1433117.1"/>
    <property type="molecule type" value="Genomic_DNA"/>
</dbReference>
<dbReference type="GO" id="GO:0051225">
    <property type="term" value="P:spindle assembly"/>
    <property type="evidence" value="ECO:0007669"/>
    <property type="project" value="InterPro"/>
</dbReference>
<gene>
    <name evidence="2" type="ORF">LVIROSA_LOCUS19722</name>
</gene>
<keyword evidence="3" id="KW-1185">Reference proteome</keyword>
<evidence type="ECO:0000313" key="3">
    <source>
        <dbReference type="Proteomes" id="UP001157418"/>
    </source>
</evidence>
<proteinExistence type="predicted"/>
<dbReference type="Proteomes" id="UP001157418">
    <property type="component" value="Unassembled WGS sequence"/>
</dbReference>
<accession>A0AAU9N2V5</accession>